<dbReference type="UniPathway" id="UPA00326"/>
<dbReference type="NCBIfam" id="NF006576">
    <property type="entry name" value="PRK09101.1"/>
    <property type="match status" value="1"/>
</dbReference>
<dbReference type="InterPro" id="IPR009078">
    <property type="entry name" value="Ferritin-like_SF"/>
</dbReference>
<dbReference type="InterPro" id="IPR030475">
    <property type="entry name" value="RNR_small_AS"/>
</dbReference>
<evidence type="ECO:0000313" key="9">
    <source>
        <dbReference type="Proteomes" id="UP000184327"/>
    </source>
</evidence>
<comment type="cofactor">
    <cofactor evidence="1">
        <name>Fe cation</name>
        <dbReference type="ChEBI" id="CHEBI:24875"/>
    </cofactor>
</comment>
<gene>
    <name evidence="8" type="ORF">SAMN02745117_00021</name>
</gene>
<dbReference type="GO" id="GO:0046872">
    <property type="term" value="F:metal ion binding"/>
    <property type="evidence" value="ECO:0007669"/>
    <property type="project" value="UniProtKB-KW"/>
</dbReference>
<dbReference type="Pfam" id="PF00268">
    <property type="entry name" value="Ribonuc_red_sm"/>
    <property type="match status" value="1"/>
</dbReference>
<sequence>MGYSIFTPADNDQLCEPMFFGQPVNVSRYDQQKYPVFEKLIEKQLSFFWRPEEVDISQDRIDYQNLPAHEQHIFISNLKYQTLLDSIQGRSPNIALLPLVSLPELETWVETWSFSETIHSRSYTHIIRNIVADPAVVFDDIMRNRHVRERATDIAGWYDALIRDGMLYAQLGAGEHRINGTPYRIDLRDLKQKLYLCLMSVNILEAIRFYVSFACSFAFAERKLMEGNAKIIRLIARDEALHLSGTQHILGILRSGQDDPEYAQIAQELQPRCIAMFREAAEQEKQWADYLFKDGSMIGLNRDILAQYVEYITNIRMQAVGLEPAFPATRHNPIPWINTWLASDTVQVAPQEVELSSYLIGQIDASVSSDDLQDFEL</sequence>
<evidence type="ECO:0000256" key="6">
    <source>
        <dbReference type="ARBA" id="ARBA00023004"/>
    </source>
</evidence>
<dbReference type="PROSITE" id="PS00368">
    <property type="entry name" value="RIBORED_SMALL"/>
    <property type="match status" value="1"/>
</dbReference>
<dbReference type="CDD" id="cd01049">
    <property type="entry name" value="RNRR2"/>
    <property type="match status" value="1"/>
</dbReference>
<dbReference type="EMBL" id="FQUZ01000001">
    <property type="protein sequence ID" value="SHE28243.1"/>
    <property type="molecule type" value="Genomic_DNA"/>
</dbReference>
<accession>A0A1M4S7Q1</accession>
<evidence type="ECO:0000256" key="7">
    <source>
        <dbReference type="ARBA" id="ARBA00023116"/>
    </source>
</evidence>
<keyword evidence="9" id="KW-1185">Reference proteome</keyword>
<comment type="similarity">
    <text evidence="2">Belongs to the ribonucleoside diphosphate reductase small chain family.</text>
</comment>
<organism evidence="8 9">
    <name type="scientific">Lampropedia hyalina DSM 16112</name>
    <dbReference type="NCBI Taxonomy" id="1122156"/>
    <lineage>
        <taxon>Bacteria</taxon>
        <taxon>Pseudomonadati</taxon>
        <taxon>Pseudomonadota</taxon>
        <taxon>Betaproteobacteria</taxon>
        <taxon>Burkholderiales</taxon>
        <taxon>Comamonadaceae</taxon>
        <taxon>Lampropedia</taxon>
    </lineage>
</organism>
<keyword evidence="6" id="KW-0408">Iron</keyword>
<dbReference type="RefSeq" id="WP_073353182.1">
    <property type="nucleotide sequence ID" value="NZ_FQUZ01000001.1"/>
</dbReference>
<protein>
    <recommendedName>
        <fullName evidence="3">ribonucleoside-diphosphate reductase</fullName>
        <ecNumber evidence="3">1.17.4.1</ecNumber>
    </recommendedName>
</protein>
<evidence type="ECO:0000313" key="8">
    <source>
        <dbReference type="EMBL" id="SHE28243.1"/>
    </source>
</evidence>
<dbReference type="AlphaFoldDB" id="A0A1M4S7Q1"/>
<dbReference type="STRING" id="1122156.SAMN02745117_00021"/>
<name>A0A1M4S7Q1_9BURK</name>
<dbReference type="InterPro" id="IPR000358">
    <property type="entry name" value="RNR_small_fam"/>
</dbReference>
<keyword evidence="5" id="KW-0560">Oxidoreductase</keyword>
<evidence type="ECO:0000256" key="2">
    <source>
        <dbReference type="ARBA" id="ARBA00009303"/>
    </source>
</evidence>
<evidence type="ECO:0000256" key="5">
    <source>
        <dbReference type="ARBA" id="ARBA00023002"/>
    </source>
</evidence>
<dbReference type="Proteomes" id="UP000184327">
    <property type="component" value="Unassembled WGS sequence"/>
</dbReference>
<dbReference type="InterPro" id="IPR012348">
    <property type="entry name" value="RNR-like"/>
</dbReference>
<dbReference type="InterPro" id="IPR033909">
    <property type="entry name" value="RNR_small"/>
</dbReference>
<dbReference type="PANTHER" id="PTHR23409">
    <property type="entry name" value="RIBONUCLEOSIDE-DIPHOSPHATE REDUCTASE SMALL CHAIN"/>
    <property type="match status" value="1"/>
</dbReference>
<dbReference type="PANTHER" id="PTHR23409:SF18">
    <property type="entry name" value="RIBONUCLEOSIDE-DIPHOSPHATE REDUCTASE SUBUNIT M2"/>
    <property type="match status" value="1"/>
</dbReference>
<evidence type="ECO:0000256" key="3">
    <source>
        <dbReference type="ARBA" id="ARBA00012274"/>
    </source>
</evidence>
<evidence type="ECO:0000256" key="1">
    <source>
        <dbReference type="ARBA" id="ARBA00001962"/>
    </source>
</evidence>
<reference evidence="8 9" key="1">
    <citation type="submission" date="2016-11" db="EMBL/GenBank/DDBJ databases">
        <authorList>
            <person name="Jaros S."/>
            <person name="Januszkiewicz K."/>
            <person name="Wedrychowicz H."/>
        </authorList>
    </citation>
    <scope>NUCLEOTIDE SEQUENCE [LARGE SCALE GENOMIC DNA]</scope>
    <source>
        <strain evidence="8 9">DSM 16112</strain>
    </source>
</reference>
<proteinExistence type="inferred from homology"/>
<dbReference type="Gene3D" id="1.10.620.20">
    <property type="entry name" value="Ribonucleotide Reductase, subunit A"/>
    <property type="match status" value="1"/>
</dbReference>
<evidence type="ECO:0000256" key="4">
    <source>
        <dbReference type="ARBA" id="ARBA00022723"/>
    </source>
</evidence>
<dbReference type="FunFam" id="1.10.620.20:FF:000001">
    <property type="entry name" value="Ribonucleoside-diphosphate reductase 1 subunit beta"/>
    <property type="match status" value="1"/>
</dbReference>
<keyword evidence="7" id="KW-0215">Deoxyribonucleotide synthesis</keyword>
<dbReference type="SUPFAM" id="SSF47240">
    <property type="entry name" value="Ferritin-like"/>
    <property type="match status" value="1"/>
</dbReference>
<dbReference type="GO" id="GO:0004748">
    <property type="term" value="F:ribonucleoside-diphosphate reductase activity, thioredoxin disulfide as acceptor"/>
    <property type="evidence" value="ECO:0007669"/>
    <property type="project" value="UniProtKB-EC"/>
</dbReference>
<keyword evidence="4" id="KW-0479">Metal-binding</keyword>
<dbReference type="OrthoDB" id="9766544at2"/>
<dbReference type="EC" id="1.17.4.1" evidence="3"/>
<dbReference type="GO" id="GO:0009263">
    <property type="term" value="P:deoxyribonucleotide biosynthetic process"/>
    <property type="evidence" value="ECO:0007669"/>
    <property type="project" value="UniProtKB-KW"/>
</dbReference>